<protein>
    <submittedName>
        <fullName evidence="2">Uncharacterized protein</fullName>
    </submittedName>
</protein>
<feature type="region of interest" description="Disordered" evidence="1">
    <location>
        <begin position="38"/>
        <end position="68"/>
    </location>
</feature>
<name>A0A0H2XW13_BURO1</name>
<dbReference type="HOGENOM" id="CLU_2536044_0_0_4"/>
<dbReference type="AlphaFoldDB" id="A0A0H2XW13"/>
<reference evidence="2" key="1">
    <citation type="submission" date="2006-05" db="EMBL/GenBank/DDBJ databases">
        <title>Complete sequence of chromosome 2 of Burkholderia cenocepacia AU 1054.</title>
        <authorList>
            <consortium name="US DOE Joint Genome Institute"/>
            <person name="Copeland A."/>
            <person name="Lucas S."/>
            <person name="Lapidus A."/>
            <person name="Barry K."/>
            <person name="Detter J.C."/>
            <person name="Glavina del Rio T."/>
            <person name="Hammon N."/>
            <person name="Israni S."/>
            <person name="Dalin E."/>
            <person name="Tice H."/>
            <person name="Pitluck S."/>
            <person name="Chain P."/>
            <person name="Malfatti S."/>
            <person name="Shin M."/>
            <person name="Vergez L."/>
            <person name="Schmutz J."/>
            <person name="Larimer F."/>
            <person name="Land M."/>
            <person name="Hauser L."/>
            <person name="Kyrpides N."/>
            <person name="Lykidis A."/>
            <person name="LiPuma J.J."/>
            <person name="Konstantinidis K."/>
            <person name="Tiedje J.M."/>
            <person name="Richardson P."/>
        </authorList>
    </citation>
    <scope>NUCLEOTIDE SEQUENCE [LARGE SCALE GENOMIC DNA]</scope>
    <source>
        <strain evidence="2">AU 1054</strain>
    </source>
</reference>
<sequence length="83" mass="8838">MPISRPPRAPRAGAVAVPCGNRATAVLDLIQHSRMGQAVRAGQHDADSSSTVQSRFDRAGPVPAPAGLDRTRVGRIIRKAFLR</sequence>
<evidence type="ECO:0000313" key="2">
    <source>
        <dbReference type="EMBL" id="ABF78428.1"/>
    </source>
</evidence>
<organism evidence="2">
    <name type="scientific">Burkholderia orbicola (strain AU 1054)</name>
    <dbReference type="NCBI Taxonomy" id="331271"/>
    <lineage>
        <taxon>Bacteria</taxon>
        <taxon>Pseudomonadati</taxon>
        <taxon>Pseudomonadota</taxon>
        <taxon>Betaproteobacteria</taxon>
        <taxon>Burkholderiales</taxon>
        <taxon>Burkholderiaceae</taxon>
        <taxon>Burkholderia</taxon>
        <taxon>Burkholderia cepacia complex</taxon>
        <taxon>Burkholderia orbicola</taxon>
    </lineage>
</organism>
<evidence type="ECO:0000256" key="1">
    <source>
        <dbReference type="SAM" id="MobiDB-lite"/>
    </source>
</evidence>
<dbReference type="EMBL" id="CP000379">
    <property type="protein sequence ID" value="ABF78428.1"/>
    <property type="molecule type" value="Genomic_DNA"/>
</dbReference>
<proteinExistence type="predicted"/>
<accession>A0A0H2XW13</accession>
<gene>
    <name evidence="2" type="ordered locus">Bcen_3534</name>
</gene>